<comment type="similarity">
    <text evidence="1">Belongs to the TolB family.</text>
</comment>
<evidence type="ECO:0000256" key="1">
    <source>
        <dbReference type="ARBA" id="ARBA00009820"/>
    </source>
</evidence>
<dbReference type="EMBL" id="UOGF01000011">
    <property type="protein sequence ID" value="VAX26397.1"/>
    <property type="molecule type" value="Genomic_DNA"/>
</dbReference>
<proteinExistence type="inferred from homology"/>
<dbReference type="PROSITE" id="PS51257">
    <property type="entry name" value="PROKAR_LIPOPROTEIN"/>
    <property type="match status" value="1"/>
</dbReference>
<dbReference type="SMART" id="SM00429">
    <property type="entry name" value="IPT"/>
    <property type="match status" value="1"/>
</dbReference>
<dbReference type="PANTHER" id="PTHR36842">
    <property type="entry name" value="PROTEIN TOLB HOMOLOG"/>
    <property type="match status" value="1"/>
</dbReference>
<dbReference type="SUPFAM" id="SSF81296">
    <property type="entry name" value="E set domains"/>
    <property type="match status" value="1"/>
</dbReference>
<dbReference type="PANTHER" id="PTHR36842:SF1">
    <property type="entry name" value="PROTEIN TOLB"/>
    <property type="match status" value="1"/>
</dbReference>
<dbReference type="InterPro" id="IPR013783">
    <property type="entry name" value="Ig-like_fold"/>
</dbReference>
<dbReference type="Pfam" id="PF01833">
    <property type="entry name" value="TIG"/>
    <property type="match status" value="1"/>
</dbReference>
<organism evidence="3">
    <name type="scientific">hydrothermal vent metagenome</name>
    <dbReference type="NCBI Taxonomy" id="652676"/>
    <lineage>
        <taxon>unclassified sequences</taxon>
        <taxon>metagenomes</taxon>
        <taxon>ecological metagenomes</taxon>
    </lineage>
</organism>
<dbReference type="CDD" id="cd00102">
    <property type="entry name" value="IPT"/>
    <property type="match status" value="1"/>
</dbReference>
<name>A0A3B1DCK6_9ZZZZ</name>
<feature type="domain" description="IPT/TIG" evidence="2">
    <location>
        <begin position="54"/>
        <end position="141"/>
    </location>
</feature>
<evidence type="ECO:0000313" key="3">
    <source>
        <dbReference type="EMBL" id="VAX26397.1"/>
    </source>
</evidence>
<sequence>MMTRGGMRRFVPVNLFLLSLSLLSCSTSGGANSSCLDGSARLRSLNTVRAADGIPTITSISTQRGPAEGAVQGGTPVFVRGSNFGADTVVLFGDKASPCTLVQDPSFIIAEAGPVLLSGLVDVTVTTGGQIAVEPNGFRYTPLLAFSSDRTGNFEIFTMSIGGFNIKQVTNNALGQQGQQPAANEINESPAFSPDGKDIVYVSNKSGDKDIFIAGRTGTNPIDLTQNDAATDKDPAFSPDGNSIVFASNLNSVVFSNPDGDFEIFRMNRDGSNIIRLTANAVNDSRPSYSPDGSKIVFASERTSGETDLFIMDSLDGSNEIALPSGADIDIDPIFSPDGTQVIFTRDQTLTKELWVVNSDGSGFPTQLTFGEANAERPVFLPSRGDDKVRLLFQQTAEAKSEILKLTCTGTTSPVTRFIFLCESTIASDNISLHVNSDNDPSVSP</sequence>
<dbReference type="Gene3D" id="2.60.40.10">
    <property type="entry name" value="Immunoglobulins"/>
    <property type="match status" value="1"/>
</dbReference>
<dbReference type="Gene3D" id="2.120.10.30">
    <property type="entry name" value="TolB, C-terminal domain"/>
    <property type="match status" value="2"/>
</dbReference>
<dbReference type="Pfam" id="PF07676">
    <property type="entry name" value="PD40"/>
    <property type="match status" value="4"/>
</dbReference>
<dbReference type="InterPro" id="IPR014756">
    <property type="entry name" value="Ig_E-set"/>
</dbReference>
<gene>
    <name evidence="3" type="ORF">MNBD_NITROSPIRAE01-1667</name>
</gene>
<protein>
    <submittedName>
        <fullName evidence="3">TolB protein, periplasmic protein involved in the tonb-independent uptake of group A colicins</fullName>
    </submittedName>
</protein>
<dbReference type="InterPro" id="IPR011659">
    <property type="entry name" value="WD40"/>
</dbReference>
<dbReference type="SUPFAM" id="SSF69304">
    <property type="entry name" value="Tricorn protease N-terminal domain"/>
    <property type="match status" value="1"/>
</dbReference>
<accession>A0A3B1DCK6</accession>
<evidence type="ECO:0000259" key="2">
    <source>
        <dbReference type="SMART" id="SM00429"/>
    </source>
</evidence>
<dbReference type="AlphaFoldDB" id="A0A3B1DCK6"/>
<dbReference type="InterPro" id="IPR011042">
    <property type="entry name" value="6-blade_b-propeller_TolB-like"/>
</dbReference>
<reference evidence="3" key="1">
    <citation type="submission" date="2018-06" db="EMBL/GenBank/DDBJ databases">
        <authorList>
            <person name="Zhirakovskaya E."/>
        </authorList>
    </citation>
    <scope>NUCLEOTIDE SEQUENCE</scope>
</reference>
<dbReference type="InterPro" id="IPR002909">
    <property type="entry name" value="IPT_dom"/>
</dbReference>